<evidence type="ECO:0000313" key="1">
    <source>
        <dbReference type="EMBL" id="ADQ06128.1"/>
    </source>
</evidence>
<dbReference type="STRING" id="632292.Calhy_0380"/>
<dbReference type="InterPro" id="IPR035986">
    <property type="entry name" value="PKD_dom_sf"/>
</dbReference>
<dbReference type="HOGENOM" id="CLU_229343_0_0_9"/>
<dbReference type="RefSeq" id="WP_013402337.1">
    <property type="nucleotide sequence ID" value="NC_014652.1"/>
</dbReference>
<dbReference type="Proteomes" id="UP000006890">
    <property type="component" value="Chromosome"/>
</dbReference>
<reference key="1">
    <citation type="submission" date="2010-09" db="EMBL/GenBank/DDBJ databases">
        <title>Complete sequence of Caldicellulosiruptor hydrothermalis 108.</title>
        <authorList>
            <consortium name="US DOE Joint Genome Institute"/>
            <person name="Lucas S."/>
            <person name="Copeland A."/>
            <person name="Lapidus A."/>
            <person name="Cheng J.-F."/>
            <person name="Bruce D."/>
            <person name="Goodwin L."/>
            <person name="Pitluck S."/>
            <person name="Davenport K."/>
            <person name="Detter J.C."/>
            <person name="Han C."/>
            <person name="Tapia R."/>
            <person name="Land M."/>
            <person name="Hauser L."/>
            <person name="Chang Y.-J."/>
            <person name="Jeffries C."/>
            <person name="Kyrpides N."/>
            <person name="Ivanova N."/>
            <person name="Mikhailova N."/>
            <person name="Blumer-Schuette S.E."/>
            <person name="Kelly R.M."/>
            <person name="Woyke T."/>
        </authorList>
    </citation>
    <scope>NUCLEOTIDE SEQUENCE</scope>
    <source>
        <strain>108</strain>
    </source>
</reference>
<dbReference type="Gene3D" id="2.60.40.10">
    <property type="entry name" value="Immunoglobulins"/>
    <property type="match status" value="2"/>
</dbReference>
<gene>
    <name evidence="1" type="ordered locus">Calhy_0380</name>
</gene>
<dbReference type="eggNOG" id="COG3291">
    <property type="taxonomic scope" value="Bacteria"/>
</dbReference>
<accession>E4QBM6</accession>
<keyword evidence="2" id="KW-1185">Reference proteome</keyword>
<dbReference type="EMBL" id="CP002219">
    <property type="protein sequence ID" value="ADQ06128.1"/>
    <property type="molecule type" value="Genomic_DNA"/>
</dbReference>
<protein>
    <recommendedName>
        <fullName evidence="3">PKD domain containing protein</fullName>
    </recommendedName>
</protein>
<dbReference type="NCBIfam" id="NF047340">
    <property type="entry name" value="Athe_2463_dom"/>
    <property type="match status" value="1"/>
</dbReference>
<dbReference type="KEGG" id="chd:Calhy_0380"/>
<reference evidence="1 2" key="2">
    <citation type="journal article" date="2011" name="J. Bacteriol.">
        <title>Complete genome sequences for the anaerobic, extremely thermophilic plant biomass-degrading bacteria Caldicellulosiruptor hydrothermalis, Caldicellulosiruptor kristjanssonii, Caldicellulosiruptor kronotskyensis, Caldicellulosiruptor owensenis, and Caldicellulosiruptor lactoaceticus.</title>
        <authorList>
            <person name="Blumer-Schuette S.E."/>
            <person name="Ozdemir I."/>
            <person name="Mistry D."/>
            <person name="Lucas S."/>
            <person name="Lapidus A."/>
            <person name="Cheng J.F."/>
            <person name="Goodwin L.A."/>
            <person name="Pitluck S."/>
            <person name="Land M.L."/>
            <person name="Hauser L.J."/>
            <person name="Woyke T."/>
            <person name="Mikhailova N."/>
            <person name="Pati A."/>
            <person name="Kyrpides N.C."/>
            <person name="Ivanova N."/>
            <person name="Detter J.C."/>
            <person name="Walston-Davenport K."/>
            <person name="Han S."/>
            <person name="Adams M.W."/>
            <person name="Kelly R.M."/>
        </authorList>
    </citation>
    <scope>NUCLEOTIDE SEQUENCE [LARGE SCALE GENOMIC DNA]</scope>
    <source>
        <strain evidence="2">DSM 18901 / VKM B-2411 / 108</strain>
    </source>
</reference>
<proteinExistence type="predicted"/>
<evidence type="ECO:0000313" key="2">
    <source>
        <dbReference type="Proteomes" id="UP000006890"/>
    </source>
</evidence>
<organism evidence="1 2">
    <name type="scientific">Caldicellulosiruptor hydrothermalis (strain DSM 18901 / VKM B-2411 / 108)</name>
    <dbReference type="NCBI Taxonomy" id="632292"/>
    <lineage>
        <taxon>Bacteria</taxon>
        <taxon>Bacillati</taxon>
        <taxon>Bacillota</taxon>
        <taxon>Bacillota incertae sedis</taxon>
        <taxon>Caldicellulosiruptorales</taxon>
        <taxon>Caldicellulosiruptoraceae</taxon>
        <taxon>Caldicellulosiruptor</taxon>
    </lineage>
</organism>
<name>E4QBM6_CALH1</name>
<dbReference type="InterPro" id="IPR013783">
    <property type="entry name" value="Ig-like_fold"/>
</dbReference>
<dbReference type="SUPFAM" id="SSF49299">
    <property type="entry name" value="PKD domain"/>
    <property type="match status" value="1"/>
</dbReference>
<sequence>MLNNNKSLFKALSFLCILSLVLSFVPPVRIWQTVKADDTKLYNGGIDSYNGQGRDYWLQRADKGSGTIKDKIFVPSINKWVYFNCEIYAERGQVVYGEPWDVPANSLASPAGFKADSSGYFLQNKTSGTRGWFRYLGYSQSGAPFSDSNFPPDLKPEVVQPNEVVELSSVPASAKDVLGLTGYDPSKVSASDWDTLFKNLFLIKEYDSGTYQTLKQLLVDSGKVTTASGLSTYVAYLGTDANHNASARIIWKDSTGRLRYRTYTGIITQGGNPKVTTKGIDGTIVSGLSFASGSGSSSLNGTVLLYNPQSSAQPSIDIYVNGELNDGLGTFGANPYYDNNTLTRNDVLQYQTRITSITINGNPVSSSIINRWTDAIVTGKDTDTVSFRTAVEGRRFDVPKDMLKGGDNTVVVTGETQVEFDIGNGRTDKYPRQPSLATLTFTIRVLNPQPPQLQLSVTPSQSTVTITNGQYSPSKYVNHQINATVTVPSPPAGYQVTAMEFYIDTNNPPAGNVITKTISNGTGTKYSFDNIKSFQYDASKIPLDSSGKGTGTPAYYGKVRYVLKDPNGNLHESPWSNPPAPVQARVSVKENSDTPVLSANSNDVINLDKNGNPTSYTVKISATANVGDTGTKTIQKWVFTAVHNENTSETGTSTVTTTGRNASTTISVPIATNKDRTTETFNVTATLYFTDGATKKTNTVKVEVPVNVQMDINLDFTGPTQIVGNEGDSIKIPLKAVATIPNKNQTIKLWRVWIRQDIESLLSPTYQTTSDVASVTATKTYPTSGTLKLTKDMNGQTLTFIARAKAQPVTGDELDSGQKTLTVKLIVNTTDKPVPPVTPPAGDVTCEGLLDPMTVPATLNPFTGEVTPDTTTVKTGIRASISDTGGRTVDHWTLYCGIGSPTDVMATYWTRKTSIEIPIGSYDSKQYTVNNKDGYVVFAYKAVVYFTDGTYKEGTDEKVFAVSWSYQNHKPTCYVNAPGIVAQGDDIYVYVTGTDEDIIYGDYVMTDITSISPSNGIQDYEKNSYNNGSTTIASFWSDTLTTYTIQGFARDKLGAGSFATANITIIPAIPLPKIQTIGDLKVNRKIIFDGSSSYSGSKRATILWNKAQWKIEPYSGLTANDIKLITPTTGVQSTSVIAKKEGQVKVTLTITNSYGNTQSTSIIVTIKPDEPPVANFTMPTKIIRDPADSSQATIQITSNSYSPDGDTIAKHAWFYAYDSNNDGNFDNETWYIRKSDGTWQAVGDWNKVQNFDIETVDTGNDTTITLKTSNVGRYKVALVVREGLDLTGISNWVSVYDLQKGNTFDWDEGKCVAEVINIAPFASLNASKVDRKTVNIIILTDKSSQSDLNAINSKIGQLKAQLYSYGVDVNVIVSNQRIVSGSTTDFKAMSCPYFFKYKGHLQFLPSLFYVSYPNYYYVATDIDTKGLDNDYSKYNNYSSNFFSYFPNLANYGCIPGKSGLWGSHVKDVLSMGIEVHQDAQSVVSIYFSNVTFIGDDNKTWTAQVYLSGYDYSFPHIILSNGDGKYYENGFVYYYPLPYNAFINYNGNSFRYNDLKWSNVYFRNYFDKSLLNGKVVDPNLYTNLDYTENNYFPTFYRDNNYIYAIGFYVSPMDYYVTYPHGLYPLISLSSIESLSYLCLSQITDGDNYVVYLSDTQGNSSTQWGQYFALSSADKNFLKILTDNNFKFIAVSPSSTFDYLMPNTPQNVTLRQLANATDGKLYDTAGNAIAQLDQALNDIKAKYTNVQLTPDPVYVLADEEKVIYYPYWEDYENDTIINQRWKYEHDETVFDNNLGKAEFDNTWLSTPIEVFTKPGKYMVTFQVQDNPPPGTDDFDNYKLWSKLERQMVLYVHRRPIADFTAVYNKSTGKVTITDNSYDPDHQYNRSDKGIIAWKWQYKTTDDTNWTDTTLANLQNMTLQSGKIYLIKLEVQDCDGPNGVGVWSKPKIAMIDLSVANNPPVADFTVDSEILKGNQPSNLTDKSYDPDNDPITAWHWWIYNSDGSTNKDFGEVTNNNIATVKSYIATMQEDSYRLSLQVKDSNNNYSAVASKWFRVYSQSKDTEQDVVNNPPTCSFTMTITDHRTRLRPQTTYSDPDGDPKNAEQWYIKFNGQIQYFDKLPDTLESAGYTYDGTYEIGYRVQDNPTSRSTKLKPLWSNWYVQTYYISTPVTINAWVEKFEKRAKNRAEVEILKQHTVKASEIRIGEALIVKAKTIGYVEKIEAWFDRVETTVKGQRVTKTITGYWEARDSQGNLTGTMQIVNLHTWLIPQNTNTTYQNNWSSDLDDKKLMVRFRIHHYNSWAIEKFPAAAQHNLWDGVYRWSDWTKGNTFDYNEMLRLYGRPSYFLSNNNPPDKLWIKVRAYRKNTDGSYKTTDVDLSVLIKGELQYGTEIITP</sequence>
<evidence type="ECO:0008006" key="3">
    <source>
        <dbReference type="Google" id="ProtNLM"/>
    </source>
</evidence>